<sequence>MVGEGEHDARSADGYSRSLKNGDTPTVDVLKWKYCHSFLLSVLTPEPSVSKSETIPETILCSDASGYADNGRIGYSGRLGQLALDAVHVVLQSDDSSTYGSDGLTYYTSYICVLMLEVELRGERAVLLAQGVDFVLQSRGLQLVELGNNCRSPALRSLANRALERVGLLAVGQTGFVALALDGGADVAAARCHLREHLRIARLNGVDNLLCREPRLRLNVAECRLNLLYRTVERRGELVDRRTIALDGVHQKLTSCVTIQLGGKILKASATTETAPAVTTPDGPKQNHPHPLPAIAVPITITVVTVHQGSYEVAIHRATVVEH</sequence>
<organism evidence="1">
    <name type="scientific">Siphoviridae sp. ctxdc10</name>
    <dbReference type="NCBI Taxonomy" id="2825740"/>
    <lineage>
        <taxon>Viruses</taxon>
        <taxon>Duplodnaviria</taxon>
        <taxon>Heunggongvirae</taxon>
        <taxon>Uroviricota</taxon>
        <taxon>Caudoviricetes</taxon>
    </lineage>
</organism>
<dbReference type="EMBL" id="BK015918">
    <property type="protein sequence ID" value="DAF85145.1"/>
    <property type="molecule type" value="Genomic_DNA"/>
</dbReference>
<evidence type="ECO:0000313" key="1">
    <source>
        <dbReference type="EMBL" id="DAF85145.1"/>
    </source>
</evidence>
<reference evidence="1" key="1">
    <citation type="journal article" date="2021" name="Proc. Natl. Acad. Sci. U.S.A.">
        <title>A Catalog of Tens of Thousands of Viruses from Human Metagenomes Reveals Hidden Associations with Chronic Diseases.</title>
        <authorList>
            <person name="Tisza M.J."/>
            <person name="Buck C.B."/>
        </authorList>
    </citation>
    <scope>NUCLEOTIDE SEQUENCE</scope>
    <source>
        <strain evidence="1">Ctxdc10</strain>
    </source>
</reference>
<proteinExistence type="predicted"/>
<protein>
    <submittedName>
        <fullName evidence="1">Uncharacterized protein</fullName>
    </submittedName>
</protein>
<accession>A0A8S5TSG2</accession>
<name>A0A8S5TSG2_9CAUD</name>